<dbReference type="OrthoDB" id="9822800at2"/>
<dbReference type="AlphaFoldDB" id="H6N803"/>
<protein>
    <submittedName>
        <fullName evidence="1">Uncharacterized protein</fullName>
    </submittedName>
</protein>
<dbReference type="HOGENOM" id="CLU_098620_0_0_14"/>
<dbReference type="Proteomes" id="UP000009135">
    <property type="component" value="Chromosome"/>
</dbReference>
<proteinExistence type="predicted"/>
<sequence length="211" mass="23934">MAVPAKVPLLLVGATATSGLGIFTLRGLFASGEKKSIAFFLNTDLSKRVISKEDDSHWTKSAEAYKGSKNDVWNLGKEVSERIRNVCKEKLEFKVSGIDSDEYKNFISYCTRDTVISDLLKDWKETILSKNEGAGTKEWKGAWRRYIEDNKKLAVPNVWGVDNFDSIKDKVDQDAPESFRDRCESNLSSKDIFNMTLFENVKSWCTQPKVQ</sequence>
<keyword evidence="2" id="KW-1185">Reference proteome</keyword>
<name>H6N803_MYCHN</name>
<evidence type="ECO:0000313" key="1">
    <source>
        <dbReference type="EMBL" id="AEW45775.1"/>
    </source>
</evidence>
<dbReference type="KEGG" id="mhe:MHC_04595"/>
<dbReference type="EMBL" id="CP003199">
    <property type="protein sequence ID" value="AEW45775.1"/>
    <property type="molecule type" value="Genomic_DNA"/>
</dbReference>
<gene>
    <name evidence="1" type="ordered locus">MHC_04595</name>
</gene>
<dbReference type="STRING" id="1111676.MHC_04595"/>
<evidence type="ECO:0000313" key="2">
    <source>
        <dbReference type="Proteomes" id="UP000009135"/>
    </source>
</evidence>
<organism evidence="1 2">
    <name type="scientific">Mycoplasma haemocanis (strain Illinois)</name>
    <dbReference type="NCBI Taxonomy" id="1111676"/>
    <lineage>
        <taxon>Bacteria</taxon>
        <taxon>Bacillati</taxon>
        <taxon>Mycoplasmatota</taxon>
        <taxon>Mollicutes</taxon>
        <taxon>Mycoplasmataceae</taxon>
        <taxon>Mycoplasma</taxon>
    </lineage>
</organism>
<accession>H6N803</accession>
<reference evidence="1 2" key="1">
    <citation type="journal article" date="2012" name="J. Bacteriol.">
        <title>Complete genome sequence of Mycoplasma haemocanis strain Illinois.</title>
        <authorList>
            <person name="do Nascimento N.C."/>
            <person name="Guimaraes A.M."/>
            <person name="Santos A.P."/>
            <person name="Sanmiguel P.J."/>
            <person name="Messick J.B."/>
        </authorList>
    </citation>
    <scope>NUCLEOTIDE SEQUENCE [LARGE SCALE GENOMIC DNA]</scope>
    <source>
        <strain evidence="1 2">Illinois</strain>
    </source>
</reference>